<dbReference type="AlphaFoldDB" id="A0A7W0CS16"/>
<sequence>MAEGLDETQVRAWHGLLAVTLVGMPQVERVFRRHGLVHIEYGLLTALSLGPCRLSDLAALTNVSISRLSHRISKLVDRGFVTLRPDSSDGRASVAEITEEGRTVICSIAPDYAQAQREVLFDHLTPEQTAALADALQAVGTRLGACMGPDQRI</sequence>
<dbReference type="InterPro" id="IPR011991">
    <property type="entry name" value="ArsR-like_HTH"/>
</dbReference>
<gene>
    <name evidence="2" type="ORF">HNR30_007660</name>
</gene>
<comment type="caution">
    <text evidence="2">The sequence shown here is derived from an EMBL/GenBank/DDBJ whole genome shotgun (WGS) entry which is preliminary data.</text>
</comment>
<dbReference type="Gene3D" id="1.10.10.10">
    <property type="entry name" value="Winged helix-like DNA-binding domain superfamily/Winged helix DNA-binding domain"/>
    <property type="match status" value="1"/>
</dbReference>
<dbReference type="Pfam" id="PF12802">
    <property type="entry name" value="MarR_2"/>
    <property type="match status" value="1"/>
</dbReference>
<evidence type="ECO:0000313" key="3">
    <source>
        <dbReference type="Proteomes" id="UP000530928"/>
    </source>
</evidence>
<dbReference type="InterPro" id="IPR036390">
    <property type="entry name" value="WH_DNA-bd_sf"/>
</dbReference>
<dbReference type="EMBL" id="JACDUR010000008">
    <property type="protein sequence ID" value="MBA2896269.1"/>
    <property type="molecule type" value="Genomic_DNA"/>
</dbReference>
<keyword evidence="2" id="KW-0238">DNA-binding</keyword>
<dbReference type="PANTHER" id="PTHR33164">
    <property type="entry name" value="TRANSCRIPTIONAL REGULATOR, MARR FAMILY"/>
    <property type="match status" value="1"/>
</dbReference>
<dbReference type="PROSITE" id="PS50995">
    <property type="entry name" value="HTH_MARR_2"/>
    <property type="match status" value="1"/>
</dbReference>
<reference evidence="2 3" key="1">
    <citation type="submission" date="2020-07" db="EMBL/GenBank/DDBJ databases">
        <title>Genomic Encyclopedia of Type Strains, Phase IV (KMG-IV): sequencing the most valuable type-strain genomes for metagenomic binning, comparative biology and taxonomic classification.</title>
        <authorList>
            <person name="Goeker M."/>
        </authorList>
    </citation>
    <scope>NUCLEOTIDE SEQUENCE [LARGE SCALE GENOMIC DNA]</scope>
    <source>
        <strain evidence="2 3">DSM 45533</strain>
    </source>
</reference>
<dbReference type="InterPro" id="IPR039422">
    <property type="entry name" value="MarR/SlyA-like"/>
</dbReference>
<accession>A0A7W0CS16</accession>
<dbReference type="InterPro" id="IPR036388">
    <property type="entry name" value="WH-like_DNA-bd_sf"/>
</dbReference>
<dbReference type="RefSeq" id="WP_181614970.1">
    <property type="nucleotide sequence ID" value="NZ_BAABAM010000007.1"/>
</dbReference>
<dbReference type="InterPro" id="IPR000835">
    <property type="entry name" value="HTH_MarR-typ"/>
</dbReference>
<dbReference type="SMART" id="SM00347">
    <property type="entry name" value="HTH_MARR"/>
    <property type="match status" value="1"/>
</dbReference>
<feature type="domain" description="HTH marR-type" evidence="1">
    <location>
        <begin position="1"/>
        <end position="141"/>
    </location>
</feature>
<dbReference type="SUPFAM" id="SSF46785">
    <property type="entry name" value="Winged helix' DNA-binding domain"/>
    <property type="match status" value="1"/>
</dbReference>
<evidence type="ECO:0000313" key="2">
    <source>
        <dbReference type="EMBL" id="MBA2896269.1"/>
    </source>
</evidence>
<dbReference type="CDD" id="cd00090">
    <property type="entry name" value="HTH_ARSR"/>
    <property type="match status" value="1"/>
</dbReference>
<dbReference type="GO" id="GO:0003700">
    <property type="term" value="F:DNA-binding transcription factor activity"/>
    <property type="evidence" value="ECO:0007669"/>
    <property type="project" value="InterPro"/>
</dbReference>
<dbReference type="PANTHER" id="PTHR33164:SF99">
    <property type="entry name" value="MARR FAMILY REGULATORY PROTEIN"/>
    <property type="match status" value="1"/>
</dbReference>
<dbReference type="GO" id="GO:0006950">
    <property type="term" value="P:response to stress"/>
    <property type="evidence" value="ECO:0007669"/>
    <property type="project" value="TreeGrafter"/>
</dbReference>
<keyword evidence="3" id="KW-1185">Reference proteome</keyword>
<evidence type="ECO:0000259" key="1">
    <source>
        <dbReference type="PROSITE" id="PS50995"/>
    </source>
</evidence>
<name>A0A7W0CS16_9ACTN</name>
<proteinExistence type="predicted"/>
<dbReference type="GO" id="GO:0003677">
    <property type="term" value="F:DNA binding"/>
    <property type="evidence" value="ECO:0007669"/>
    <property type="project" value="UniProtKB-KW"/>
</dbReference>
<protein>
    <submittedName>
        <fullName evidence="2">DNA-binding MarR family transcriptional regulator</fullName>
    </submittedName>
</protein>
<organism evidence="2 3">
    <name type="scientific">Nonomuraea soli</name>
    <dbReference type="NCBI Taxonomy" id="1032476"/>
    <lineage>
        <taxon>Bacteria</taxon>
        <taxon>Bacillati</taxon>
        <taxon>Actinomycetota</taxon>
        <taxon>Actinomycetes</taxon>
        <taxon>Streptosporangiales</taxon>
        <taxon>Streptosporangiaceae</taxon>
        <taxon>Nonomuraea</taxon>
    </lineage>
</organism>
<dbReference type="Proteomes" id="UP000530928">
    <property type="component" value="Unassembled WGS sequence"/>
</dbReference>